<dbReference type="Proteomes" id="UP000005532">
    <property type="component" value="Unassembled WGS sequence"/>
</dbReference>
<evidence type="ECO:0000256" key="1">
    <source>
        <dbReference type="SAM" id="Phobius"/>
    </source>
</evidence>
<gene>
    <name evidence="2" type="ORF">AM305_04002</name>
</gene>
<dbReference type="AlphaFoldDB" id="C5S5B0"/>
<keyword evidence="1" id="KW-0472">Membrane</keyword>
<keyword evidence="1" id="KW-1133">Transmembrane helix</keyword>
<dbReference type="OrthoDB" id="6058926at2"/>
<comment type="caution">
    <text evidence="2">The sequence shown here is derived from an EMBL/GenBank/DDBJ whole genome shotgun (WGS) entry which is preliminary data.</text>
</comment>
<keyword evidence="1" id="KW-0812">Transmembrane</keyword>
<accession>C5S5B0</accession>
<dbReference type="eggNOG" id="ENOG502Z8JS">
    <property type="taxonomic scope" value="Bacteria"/>
</dbReference>
<evidence type="ECO:0000313" key="2">
    <source>
        <dbReference type="EMBL" id="EER45896.1"/>
    </source>
</evidence>
<dbReference type="RefSeq" id="WP_005826405.1">
    <property type="nucleotide sequence ID" value="NZ_ACQL01000190.1"/>
</dbReference>
<reference evidence="2 3" key="1">
    <citation type="journal article" date="2010" name="Vet. Microbiol.">
        <title>Production of haemolysins by strains of the Actinobacillus minor/porcitonsillarum complex.</title>
        <authorList>
            <person name="Arya G."/>
            <person name="Niven D.F."/>
        </authorList>
    </citation>
    <scope>NUCLEOTIDE SEQUENCE [LARGE SCALE GENOMIC DNA]</scope>
    <source>
        <strain evidence="2 3">NM305</strain>
    </source>
</reference>
<feature type="transmembrane region" description="Helical" evidence="1">
    <location>
        <begin position="97"/>
        <end position="116"/>
    </location>
</feature>
<name>C5S5B0_9PAST</name>
<evidence type="ECO:0000313" key="3">
    <source>
        <dbReference type="Proteomes" id="UP000005532"/>
    </source>
</evidence>
<feature type="transmembrane region" description="Helical" evidence="1">
    <location>
        <begin position="43"/>
        <end position="61"/>
    </location>
</feature>
<protein>
    <submittedName>
        <fullName evidence="2">Uncharacterized protein</fullName>
    </submittedName>
</protein>
<organism evidence="2 3">
    <name type="scientific">Actinobacillus minor NM305</name>
    <dbReference type="NCBI Taxonomy" id="637911"/>
    <lineage>
        <taxon>Bacteria</taxon>
        <taxon>Pseudomonadati</taxon>
        <taxon>Pseudomonadota</taxon>
        <taxon>Gammaproteobacteria</taxon>
        <taxon>Pasteurellales</taxon>
        <taxon>Pasteurellaceae</taxon>
        <taxon>Actinobacillus</taxon>
    </lineage>
</organism>
<dbReference type="EMBL" id="ACQL01000190">
    <property type="protein sequence ID" value="EER45896.1"/>
    <property type="molecule type" value="Genomic_DNA"/>
</dbReference>
<proteinExistence type="predicted"/>
<sequence>MGIVFILMILVLGYHYTSNYLPAKVILKRSSGWEAYVHLGKYGLYFLFNGIFTFFALWIFIKIVQITLNIPFHLGFADQPFDYISWMFKPINHMEGIYWFYVIVFVFSFIQCHLSIQTKNQNKDEIFEMLKGSNSILNLILDATQTLTPIKISLKSKKVYVGLIDSEQFEHADLDNIAIIPYFSGYRDKDFLDVHFDCNYTMVYEKHSISLDTEEGIKQLRQFRTVIRVAEIESISLFDPEYYGDFGYVDHSEKK</sequence>